<sequence length="325" mass="33878">MKRSSFLRGAAALAIAPSVAPAIVRAQGAYPDKQIRMVIPFAAGGTTDLMARAVGQHFAQAWGQPVVADNRAGANGVVAGEIVAKAPGDGYTLSVVAMGHAINPLIYKKLPYDGVNDFTPISLLATFPQLVLVHPSVKANSLPELIQLAKTASPPLTYASGGNGSSQHLAGALFAHMAKLNLTHVAYKGGNPAQLDLMAGNVNMMITQPNSKDLITTGKMRALAVSSARRSQYYPELPTVAEAGVPGYESVAWYGLLGPKGMPPDLVKKIADETVKACAGEGAKSIVAGQGGDMVAGTPAQFADFIAAERKRYEAIVREANMTVD</sequence>
<accession>A0ABS6IJZ1</accession>
<comment type="similarity">
    <text evidence="1">Belongs to the UPF0065 (bug) family.</text>
</comment>
<name>A0ABS6IJZ1_9HYPH</name>
<protein>
    <submittedName>
        <fullName evidence="3">Tripartite tricarboxylate transporter substrate binding protein</fullName>
    </submittedName>
</protein>
<dbReference type="PIRSF" id="PIRSF017082">
    <property type="entry name" value="YflP"/>
    <property type="match status" value="1"/>
</dbReference>
<dbReference type="PANTHER" id="PTHR42928:SF5">
    <property type="entry name" value="BLR1237 PROTEIN"/>
    <property type="match status" value="1"/>
</dbReference>
<dbReference type="RefSeq" id="WP_216961301.1">
    <property type="nucleotide sequence ID" value="NZ_JAHOPB010000001.1"/>
</dbReference>
<feature type="chain" id="PRO_5047487974" evidence="2">
    <location>
        <begin position="23"/>
        <end position="325"/>
    </location>
</feature>
<proteinExistence type="inferred from homology"/>
<reference evidence="3 4" key="1">
    <citation type="submission" date="2021-06" db="EMBL/GenBank/DDBJ databases">
        <authorList>
            <person name="Lee D.H."/>
        </authorList>
    </citation>
    <scope>NUCLEOTIDE SEQUENCE [LARGE SCALE GENOMIC DNA]</scope>
    <source>
        <strain evidence="3 4">MMS21-HV4-11</strain>
    </source>
</reference>
<dbReference type="EMBL" id="JAHOPB010000001">
    <property type="protein sequence ID" value="MBU8874917.1"/>
    <property type="molecule type" value="Genomic_DNA"/>
</dbReference>
<organism evidence="3 4">
    <name type="scientific">Reyranella humidisoli</name>
    <dbReference type="NCBI Taxonomy" id="2849149"/>
    <lineage>
        <taxon>Bacteria</taxon>
        <taxon>Pseudomonadati</taxon>
        <taxon>Pseudomonadota</taxon>
        <taxon>Alphaproteobacteria</taxon>
        <taxon>Hyphomicrobiales</taxon>
        <taxon>Reyranellaceae</taxon>
        <taxon>Reyranella</taxon>
    </lineage>
</organism>
<dbReference type="Proteomes" id="UP000727907">
    <property type="component" value="Unassembled WGS sequence"/>
</dbReference>
<evidence type="ECO:0000256" key="1">
    <source>
        <dbReference type="ARBA" id="ARBA00006987"/>
    </source>
</evidence>
<evidence type="ECO:0000256" key="2">
    <source>
        <dbReference type="SAM" id="SignalP"/>
    </source>
</evidence>
<dbReference type="PANTHER" id="PTHR42928">
    <property type="entry name" value="TRICARBOXYLATE-BINDING PROTEIN"/>
    <property type="match status" value="1"/>
</dbReference>
<evidence type="ECO:0000313" key="3">
    <source>
        <dbReference type="EMBL" id="MBU8874917.1"/>
    </source>
</evidence>
<gene>
    <name evidence="3" type="ORF">KQ910_14160</name>
</gene>
<evidence type="ECO:0000313" key="4">
    <source>
        <dbReference type="Proteomes" id="UP000727907"/>
    </source>
</evidence>
<comment type="caution">
    <text evidence="3">The sequence shown here is derived from an EMBL/GenBank/DDBJ whole genome shotgun (WGS) entry which is preliminary data.</text>
</comment>
<keyword evidence="4" id="KW-1185">Reference proteome</keyword>
<dbReference type="CDD" id="cd13578">
    <property type="entry name" value="PBP2_Bug27"/>
    <property type="match status" value="1"/>
</dbReference>
<keyword evidence="2" id="KW-0732">Signal</keyword>
<dbReference type="InterPro" id="IPR005064">
    <property type="entry name" value="BUG"/>
</dbReference>
<feature type="signal peptide" evidence="2">
    <location>
        <begin position="1"/>
        <end position="22"/>
    </location>
</feature>
<dbReference type="Pfam" id="PF03401">
    <property type="entry name" value="TctC"/>
    <property type="match status" value="1"/>
</dbReference>